<dbReference type="Gene3D" id="1.10.569.10">
    <property type="entry name" value="Aldehyde Ferredoxin Oxidoreductase Protein, subunit A, domain 2"/>
    <property type="match status" value="1"/>
</dbReference>
<dbReference type="STRING" id="36842.SAMN02194393_00483"/>
<proteinExistence type="inferred from homology"/>
<dbReference type="InterPro" id="IPR036503">
    <property type="entry name" value="Ald_Fedxn_OxRdtase_N_sf"/>
</dbReference>
<dbReference type="PANTHER" id="PTHR30038">
    <property type="entry name" value="ALDEHYDE FERREDOXIN OXIDOREDUCTASE"/>
    <property type="match status" value="1"/>
</dbReference>
<dbReference type="InterPro" id="IPR051919">
    <property type="entry name" value="W-dependent_AOR"/>
</dbReference>
<dbReference type="OrthoDB" id="9763894at2"/>
<dbReference type="Proteomes" id="UP000190285">
    <property type="component" value="Unassembled WGS sequence"/>
</dbReference>
<dbReference type="InterPro" id="IPR013983">
    <property type="entry name" value="Ald_Fedxn_OxRdtase_N"/>
</dbReference>
<evidence type="ECO:0000259" key="9">
    <source>
        <dbReference type="SMART" id="SM00790"/>
    </source>
</evidence>
<accession>A0A1T5IKD1</accession>
<evidence type="ECO:0000256" key="4">
    <source>
        <dbReference type="ARBA" id="ARBA00022723"/>
    </source>
</evidence>
<dbReference type="SMART" id="SM00790">
    <property type="entry name" value="AFOR_N"/>
    <property type="match status" value="1"/>
</dbReference>
<dbReference type="Gene3D" id="3.60.9.10">
    <property type="entry name" value="Aldehyde ferredoxin oxidoreductase, N-terminal domain"/>
    <property type="match status" value="1"/>
</dbReference>
<organism evidence="10 11">
    <name type="scientific">Maledivibacter halophilus</name>
    <dbReference type="NCBI Taxonomy" id="36842"/>
    <lineage>
        <taxon>Bacteria</taxon>
        <taxon>Bacillati</taxon>
        <taxon>Bacillota</taxon>
        <taxon>Clostridia</taxon>
        <taxon>Peptostreptococcales</taxon>
        <taxon>Caminicellaceae</taxon>
        <taxon>Maledivibacter</taxon>
    </lineage>
</organism>
<dbReference type="Pfam" id="PF02730">
    <property type="entry name" value="AFOR_N"/>
    <property type="match status" value="1"/>
</dbReference>
<dbReference type="PANTHER" id="PTHR30038:SF5">
    <property type="entry name" value="ALDEHYDE FERREDOXIN OXIDOREDUCTASE"/>
    <property type="match status" value="1"/>
</dbReference>
<evidence type="ECO:0000256" key="7">
    <source>
        <dbReference type="ARBA" id="ARBA00023014"/>
    </source>
</evidence>
<name>A0A1T5IKD1_9FIRM</name>
<dbReference type="InterPro" id="IPR036021">
    <property type="entry name" value="Tungsten_al_ferr_oxy-like_C"/>
</dbReference>
<comment type="cofactor">
    <cofactor evidence="1">
        <name>[4Fe-4S] cluster</name>
        <dbReference type="ChEBI" id="CHEBI:49883"/>
    </cofactor>
</comment>
<comment type="cofactor">
    <cofactor evidence="8">
        <name>tungstopterin</name>
        <dbReference type="ChEBI" id="CHEBI:30402"/>
    </cofactor>
</comment>
<comment type="similarity">
    <text evidence="2">Belongs to the AOR/FOR family.</text>
</comment>
<dbReference type="GO" id="GO:0046872">
    <property type="term" value="F:metal ion binding"/>
    <property type="evidence" value="ECO:0007669"/>
    <property type="project" value="UniProtKB-KW"/>
</dbReference>
<evidence type="ECO:0000256" key="8">
    <source>
        <dbReference type="ARBA" id="ARBA00049934"/>
    </source>
</evidence>
<evidence type="ECO:0000256" key="6">
    <source>
        <dbReference type="ARBA" id="ARBA00023004"/>
    </source>
</evidence>
<dbReference type="Gene3D" id="1.10.599.10">
    <property type="entry name" value="Aldehyde Ferredoxin Oxidoreductase Protein, subunit A, domain 3"/>
    <property type="match status" value="1"/>
</dbReference>
<reference evidence="11" key="1">
    <citation type="submission" date="2017-02" db="EMBL/GenBank/DDBJ databases">
        <authorList>
            <person name="Varghese N."/>
            <person name="Submissions S."/>
        </authorList>
    </citation>
    <scope>NUCLEOTIDE SEQUENCE [LARGE SCALE GENOMIC DNA]</scope>
    <source>
        <strain evidence="11">M1</strain>
    </source>
</reference>
<gene>
    <name evidence="10" type="ORF">SAMN02194393_00483</name>
</gene>
<evidence type="ECO:0000256" key="2">
    <source>
        <dbReference type="ARBA" id="ARBA00011032"/>
    </source>
</evidence>
<keyword evidence="6" id="KW-0408">Iron</keyword>
<keyword evidence="7" id="KW-0411">Iron-sulfur</keyword>
<dbReference type="RefSeq" id="WP_079489065.1">
    <property type="nucleotide sequence ID" value="NZ_FUZT01000001.1"/>
</dbReference>
<protein>
    <submittedName>
        <fullName evidence="10">Tungsten-dependent formaldehyde:ferredoxin oxidoreductase</fullName>
    </submittedName>
</protein>
<feature type="domain" description="Aldehyde ferredoxin oxidoreductase N-terminal" evidence="9">
    <location>
        <begin position="5"/>
        <end position="207"/>
    </location>
</feature>
<keyword evidence="3" id="KW-0004">4Fe-4S</keyword>
<dbReference type="GO" id="GO:0051539">
    <property type="term" value="F:4 iron, 4 sulfur cluster binding"/>
    <property type="evidence" value="ECO:0007669"/>
    <property type="project" value="UniProtKB-KW"/>
</dbReference>
<dbReference type="InterPro" id="IPR001203">
    <property type="entry name" value="OxRdtase_Ald_Fedxn_C"/>
</dbReference>
<dbReference type="InterPro" id="IPR013984">
    <property type="entry name" value="Ald_Fedxn_OxRdtase_dom2"/>
</dbReference>
<evidence type="ECO:0000256" key="3">
    <source>
        <dbReference type="ARBA" id="ARBA00022485"/>
    </source>
</evidence>
<dbReference type="Pfam" id="PF01314">
    <property type="entry name" value="AFOR_C"/>
    <property type="match status" value="1"/>
</dbReference>
<dbReference type="GO" id="GO:0009055">
    <property type="term" value="F:electron transfer activity"/>
    <property type="evidence" value="ECO:0007669"/>
    <property type="project" value="InterPro"/>
</dbReference>
<keyword evidence="11" id="KW-1185">Reference proteome</keyword>
<dbReference type="SUPFAM" id="SSF56228">
    <property type="entry name" value="Aldehyde ferredoxin oxidoreductase, N-terminal domain"/>
    <property type="match status" value="1"/>
</dbReference>
<dbReference type="EMBL" id="FUZT01000001">
    <property type="protein sequence ID" value="SKC39589.1"/>
    <property type="molecule type" value="Genomic_DNA"/>
</dbReference>
<evidence type="ECO:0000256" key="5">
    <source>
        <dbReference type="ARBA" id="ARBA00023002"/>
    </source>
</evidence>
<dbReference type="SUPFAM" id="SSF48310">
    <property type="entry name" value="Aldehyde ferredoxin oxidoreductase, C-terminal domains"/>
    <property type="match status" value="1"/>
</dbReference>
<evidence type="ECO:0000313" key="10">
    <source>
        <dbReference type="EMBL" id="SKC39589.1"/>
    </source>
</evidence>
<evidence type="ECO:0000256" key="1">
    <source>
        <dbReference type="ARBA" id="ARBA00001966"/>
    </source>
</evidence>
<sequence>MKYGFNNRVLRINLSTGEIKKEELDQKLIDEFIGGRGFTSKIMYDELPVNTKPLDPENLFVMAMGPFNGLFFPATGKTHFGFKSPASGGYGDSNMGGHFGVAFKYAGYDLLIMTGKAKKPSYLYIEDEKVEIRPADKYWGMGALTVEKKFKEDLGEEFQIAAIGPAGEKLSSFACISHDFGRQAGRTGVGAVLGSKNIKAITIKGTGSIPVYDPEAMLKKGKYVYEEVKKKPGFKGWTPQGTAGITDWCNEVGACPTRNFQTSYFENYKNINGQAILDHLKITDKGCYACPTPCGKYGYAKTKSGSAYVEGPEYESIALLGSNCGIGDIAEVGYLNYICDEWGVDTISAGVAVSWAIECYEKGILTKEDIGRDVKFDDLDSIIYLLDLIGKRKGIGDLLAEGVKVASEKIGKGSEKFAIHVKGVEWTGYESRNAPGMMLGYMTADIGAHHGRCWVLGNDVAGSADAGSVHDLITGGAKADKLPKARRKGVSGMVIDSQHLRPAFDLLGTCRLQYMELGFEVDYYEDFYYTITGKKIKWEDVIKVSEKVWNLNRCFNIREIEGYGRNYDYPPARFYEEPIPDGPNEGHYITFEEIESMLDEYYKARGWDKNGLPTKEKLIELGLEDVAEAMYATSGGECC</sequence>
<dbReference type="InterPro" id="IPR013985">
    <property type="entry name" value="Ald_Fedxn_OxRdtase_dom3"/>
</dbReference>
<keyword evidence="5" id="KW-0560">Oxidoreductase</keyword>
<dbReference type="GO" id="GO:0016625">
    <property type="term" value="F:oxidoreductase activity, acting on the aldehyde or oxo group of donors, iron-sulfur protein as acceptor"/>
    <property type="evidence" value="ECO:0007669"/>
    <property type="project" value="InterPro"/>
</dbReference>
<dbReference type="AlphaFoldDB" id="A0A1T5IKD1"/>
<evidence type="ECO:0000313" key="11">
    <source>
        <dbReference type="Proteomes" id="UP000190285"/>
    </source>
</evidence>
<keyword evidence="4" id="KW-0479">Metal-binding</keyword>